<gene>
    <name evidence="1" type="ORF">KP79_PYT19180</name>
</gene>
<dbReference type="EMBL" id="NEDP02005357">
    <property type="protein sequence ID" value="OWF41754.1"/>
    <property type="molecule type" value="Genomic_DNA"/>
</dbReference>
<evidence type="ECO:0008006" key="3">
    <source>
        <dbReference type="Google" id="ProtNLM"/>
    </source>
</evidence>
<evidence type="ECO:0000313" key="2">
    <source>
        <dbReference type="Proteomes" id="UP000242188"/>
    </source>
</evidence>
<accession>A0A210PZ51</accession>
<sequence>MKERFSDKDVSAVARRELNFTNQEENESLAEFAQRIQTITGDGFAHADTTTRNLIATEAFLKGCRV</sequence>
<protein>
    <recommendedName>
        <fullName evidence="3">Retrotransposon gag domain-containing protein</fullName>
    </recommendedName>
</protein>
<comment type="caution">
    <text evidence="1">The sequence shown here is derived from an EMBL/GenBank/DDBJ whole genome shotgun (WGS) entry which is preliminary data.</text>
</comment>
<dbReference type="Proteomes" id="UP000242188">
    <property type="component" value="Unassembled WGS sequence"/>
</dbReference>
<name>A0A210PZ51_MIZYE</name>
<proteinExistence type="predicted"/>
<keyword evidence="2" id="KW-1185">Reference proteome</keyword>
<organism evidence="1 2">
    <name type="scientific">Mizuhopecten yessoensis</name>
    <name type="common">Japanese scallop</name>
    <name type="synonym">Patinopecten yessoensis</name>
    <dbReference type="NCBI Taxonomy" id="6573"/>
    <lineage>
        <taxon>Eukaryota</taxon>
        <taxon>Metazoa</taxon>
        <taxon>Spiralia</taxon>
        <taxon>Lophotrochozoa</taxon>
        <taxon>Mollusca</taxon>
        <taxon>Bivalvia</taxon>
        <taxon>Autobranchia</taxon>
        <taxon>Pteriomorphia</taxon>
        <taxon>Pectinida</taxon>
        <taxon>Pectinoidea</taxon>
        <taxon>Pectinidae</taxon>
        <taxon>Mizuhopecten</taxon>
    </lineage>
</organism>
<reference evidence="1 2" key="1">
    <citation type="journal article" date="2017" name="Nat. Ecol. Evol.">
        <title>Scallop genome provides insights into evolution of bilaterian karyotype and development.</title>
        <authorList>
            <person name="Wang S."/>
            <person name="Zhang J."/>
            <person name="Jiao W."/>
            <person name="Li J."/>
            <person name="Xun X."/>
            <person name="Sun Y."/>
            <person name="Guo X."/>
            <person name="Huan P."/>
            <person name="Dong B."/>
            <person name="Zhang L."/>
            <person name="Hu X."/>
            <person name="Sun X."/>
            <person name="Wang J."/>
            <person name="Zhao C."/>
            <person name="Wang Y."/>
            <person name="Wang D."/>
            <person name="Huang X."/>
            <person name="Wang R."/>
            <person name="Lv J."/>
            <person name="Li Y."/>
            <person name="Zhang Z."/>
            <person name="Liu B."/>
            <person name="Lu W."/>
            <person name="Hui Y."/>
            <person name="Liang J."/>
            <person name="Zhou Z."/>
            <person name="Hou R."/>
            <person name="Li X."/>
            <person name="Liu Y."/>
            <person name="Li H."/>
            <person name="Ning X."/>
            <person name="Lin Y."/>
            <person name="Zhao L."/>
            <person name="Xing Q."/>
            <person name="Dou J."/>
            <person name="Li Y."/>
            <person name="Mao J."/>
            <person name="Guo H."/>
            <person name="Dou H."/>
            <person name="Li T."/>
            <person name="Mu C."/>
            <person name="Jiang W."/>
            <person name="Fu Q."/>
            <person name="Fu X."/>
            <person name="Miao Y."/>
            <person name="Liu J."/>
            <person name="Yu Q."/>
            <person name="Li R."/>
            <person name="Liao H."/>
            <person name="Li X."/>
            <person name="Kong Y."/>
            <person name="Jiang Z."/>
            <person name="Chourrout D."/>
            <person name="Li R."/>
            <person name="Bao Z."/>
        </authorList>
    </citation>
    <scope>NUCLEOTIDE SEQUENCE [LARGE SCALE GENOMIC DNA]</scope>
    <source>
        <strain evidence="1 2">PY_sf001</strain>
    </source>
</reference>
<dbReference type="AlphaFoldDB" id="A0A210PZ51"/>
<evidence type="ECO:0000313" key="1">
    <source>
        <dbReference type="EMBL" id="OWF41754.1"/>
    </source>
</evidence>